<accession>A0ACC3T0Q5</accession>
<name>A0ACC3T0Q5_LIPKO</name>
<comment type="caution">
    <text evidence="1">The sequence shown here is derived from an EMBL/GenBank/DDBJ whole genome shotgun (WGS) entry which is preliminary data.</text>
</comment>
<evidence type="ECO:0000313" key="2">
    <source>
        <dbReference type="Proteomes" id="UP001433508"/>
    </source>
</evidence>
<evidence type="ECO:0000313" key="1">
    <source>
        <dbReference type="EMBL" id="KAK9237481.1"/>
    </source>
</evidence>
<keyword evidence="2" id="KW-1185">Reference proteome</keyword>
<dbReference type="EMBL" id="MU971368">
    <property type="protein sequence ID" value="KAK9237481.1"/>
    <property type="molecule type" value="Genomic_DNA"/>
</dbReference>
<organism evidence="1 2">
    <name type="scientific">Lipomyces kononenkoae</name>
    <name type="common">Yeast</name>
    <dbReference type="NCBI Taxonomy" id="34357"/>
    <lineage>
        <taxon>Eukaryota</taxon>
        <taxon>Fungi</taxon>
        <taxon>Dikarya</taxon>
        <taxon>Ascomycota</taxon>
        <taxon>Saccharomycotina</taxon>
        <taxon>Lipomycetes</taxon>
        <taxon>Lipomycetales</taxon>
        <taxon>Lipomycetaceae</taxon>
        <taxon>Lipomyces</taxon>
    </lineage>
</organism>
<reference evidence="2" key="1">
    <citation type="journal article" date="2024" name="Front. Bioeng. Biotechnol.">
        <title>Genome-scale model development and genomic sequencing of the oleaginous clade Lipomyces.</title>
        <authorList>
            <person name="Czajka J.J."/>
            <person name="Han Y."/>
            <person name="Kim J."/>
            <person name="Mondo S.J."/>
            <person name="Hofstad B.A."/>
            <person name="Robles A."/>
            <person name="Haridas S."/>
            <person name="Riley R."/>
            <person name="LaButti K."/>
            <person name="Pangilinan J."/>
            <person name="Andreopoulos W."/>
            <person name="Lipzen A."/>
            <person name="Yan J."/>
            <person name="Wang M."/>
            <person name="Ng V."/>
            <person name="Grigoriev I.V."/>
            <person name="Spatafora J.W."/>
            <person name="Magnuson J.K."/>
            <person name="Baker S.E."/>
            <person name="Pomraning K.R."/>
        </authorList>
    </citation>
    <scope>NUCLEOTIDE SEQUENCE [LARGE SCALE GENOMIC DNA]</scope>
    <source>
        <strain evidence="2">CBS 7786</strain>
    </source>
</reference>
<dbReference type="Proteomes" id="UP001433508">
    <property type="component" value="Unassembled WGS sequence"/>
</dbReference>
<sequence>MSANATQAQADSVAQALAGAGGGALAMVVTYPLITLSTRAQTERRKSMSAEYAAEAIPAPATSSSAAPQKRLIKQPSLVSAAGKIIQREGVSGLYSGLESALFGISVTNFVYYYFYEGTRGLFERRKRLKAASVVASTAAMSTLESMIAGAIAGSATVILTNPIWVVNTRQTVRASPGGSGKQLSVIETVKDILSTDGPRAFFAGLTPALMLVINPILQYTIFERLRAVIERRRKLQPFDFFILGAIGKLVATTTTYPYITIKARMQVQRRKAAGAEATGTGENEADSEVYTSTISAFKQIAKQEGWASLYSGIDSKIVQSVLTSAFLFYFKEQLVTAAVKALQVVRRQRS</sequence>
<proteinExistence type="predicted"/>
<gene>
    <name evidence="1" type="ORF">V1525DRAFT_157836</name>
</gene>
<protein>
    <submittedName>
        <fullName evidence="1">Mitochondrial carrier domain-containing protein</fullName>
    </submittedName>
</protein>